<reference evidence="3 4" key="1">
    <citation type="journal article" date="2015" name="Nature">
        <title>rRNA introns, odd ribosomes, and small enigmatic genomes across a large radiation of phyla.</title>
        <authorList>
            <person name="Brown C.T."/>
            <person name="Hug L.A."/>
            <person name="Thomas B.C."/>
            <person name="Sharon I."/>
            <person name="Castelle C.J."/>
            <person name="Singh A."/>
            <person name="Wilkins M.J."/>
            <person name="Williams K.H."/>
            <person name="Banfield J.F."/>
        </authorList>
    </citation>
    <scope>NUCLEOTIDE SEQUENCE [LARGE SCALE GENOMIC DNA]</scope>
</reference>
<dbReference type="SUPFAM" id="SSF55961">
    <property type="entry name" value="Bet v1-like"/>
    <property type="match status" value="1"/>
</dbReference>
<dbReference type="InterPro" id="IPR013538">
    <property type="entry name" value="ASHA1/2-like_C"/>
</dbReference>
<sequence length="168" mass="19080">MDETNGIVITKIIDAPREMVWKAWTDPETAKKWWGPKDFTAPSIKIDLREGGKYIFAMRGPKGSEWDKDMYSAGVYKEIVPHEKLVVTDYFSDEFGNKQDPANFGQDPDFPEESTVTVLFQELGKDNTKLSITYQKPQSEEQFRAMEKSGMIDGWNSSLDKLAGALKS</sequence>
<feature type="domain" description="Activator of Hsp90 ATPase homologue 1/2-like C-terminal" evidence="2">
    <location>
        <begin position="14"/>
        <end position="166"/>
    </location>
</feature>
<dbReference type="InterPro" id="IPR023393">
    <property type="entry name" value="START-like_dom_sf"/>
</dbReference>
<proteinExistence type="inferred from homology"/>
<dbReference type="AlphaFoldDB" id="A0A0G1DFL0"/>
<dbReference type="Gene3D" id="3.30.530.20">
    <property type="match status" value="1"/>
</dbReference>
<dbReference type="Pfam" id="PF08327">
    <property type="entry name" value="AHSA1"/>
    <property type="match status" value="1"/>
</dbReference>
<comment type="caution">
    <text evidence="3">The sequence shown here is derived from an EMBL/GenBank/DDBJ whole genome shotgun (WGS) entry which is preliminary data.</text>
</comment>
<evidence type="ECO:0000259" key="2">
    <source>
        <dbReference type="Pfam" id="PF08327"/>
    </source>
</evidence>
<comment type="similarity">
    <text evidence="1">Belongs to the AHA1 family.</text>
</comment>
<dbReference type="Proteomes" id="UP000034894">
    <property type="component" value="Unassembled WGS sequence"/>
</dbReference>
<dbReference type="STRING" id="1618443.UV73_C0010G0014"/>
<accession>A0A0G1DFL0</accession>
<organism evidence="3 4">
    <name type="scientific">Candidatus Gottesmanbacteria bacterium GW2011_GWA2_43_14</name>
    <dbReference type="NCBI Taxonomy" id="1618443"/>
    <lineage>
        <taxon>Bacteria</taxon>
        <taxon>Candidatus Gottesmaniibacteriota</taxon>
    </lineage>
</organism>
<evidence type="ECO:0000313" key="3">
    <source>
        <dbReference type="EMBL" id="KKS96429.1"/>
    </source>
</evidence>
<protein>
    <recommendedName>
        <fullName evidence="2">Activator of Hsp90 ATPase homologue 1/2-like C-terminal domain-containing protein</fullName>
    </recommendedName>
</protein>
<name>A0A0G1DFL0_9BACT</name>
<gene>
    <name evidence="3" type="ORF">UV73_C0010G0014</name>
</gene>
<dbReference type="EMBL" id="LCFP01000010">
    <property type="protein sequence ID" value="KKS96429.1"/>
    <property type="molecule type" value="Genomic_DNA"/>
</dbReference>
<evidence type="ECO:0000313" key="4">
    <source>
        <dbReference type="Proteomes" id="UP000034894"/>
    </source>
</evidence>
<evidence type="ECO:0000256" key="1">
    <source>
        <dbReference type="ARBA" id="ARBA00006817"/>
    </source>
</evidence>